<keyword evidence="5" id="KW-0560">Oxidoreductase</keyword>
<evidence type="ECO:0000256" key="1">
    <source>
        <dbReference type="ARBA" id="ARBA00022723"/>
    </source>
</evidence>
<dbReference type="GO" id="GO:0051536">
    <property type="term" value="F:iron-sulfur cluster binding"/>
    <property type="evidence" value="ECO:0007669"/>
    <property type="project" value="UniProtKB-KW"/>
</dbReference>
<dbReference type="InterPro" id="IPR017896">
    <property type="entry name" value="4Fe4S_Fe-S-bd"/>
</dbReference>
<evidence type="ECO:0000313" key="5">
    <source>
        <dbReference type="EMBL" id="KRQ86229.1"/>
    </source>
</evidence>
<dbReference type="Proteomes" id="UP000052015">
    <property type="component" value="Unassembled WGS sequence"/>
</dbReference>
<dbReference type="RefSeq" id="WP_057979279.1">
    <property type="nucleotide sequence ID" value="NZ_LKHP01000013.1"/>
</dbReference>
<dbReference type="PROSITE" id="PS00198">
    <property type="entry name" value="4FE4S_FER_1"/>
    <property type="match status" value="1"/>
</dbReference>
<dbReference type="EMBL" id="LKHP01000013">
    <property type="protein sequence ID" value="KRQ86229.1"/>
    <property type="molecule type" value="Genomic_DNA"/>
</dbReference>
<dbReference type="SUPFAM" id="SSF46548">
    <property type="entry name" value="alpha-helical ferredoxin"/>
    <property type="match status" value="1"/>
</dbReference>
<dbReference type="EC" id="1.1.1.-" evidence="5"/>
<evidence type="ECO:0000256" key="2">
    <source>
        <dbReference type="ARBA" id="ARBA00023004"/>
    </source>
</evidence>
<protein>
    <submittedName>
        <fullName evidence="5">General stress protein 69</fullName>
        <ecNumber evidence="5">1.1.1.-</ecNumber>
    </submittedName>
</protein>
<dbReference type="PRINTS" id="PR00069">
    <property type="entry name" value="ALDKETRDTASE"/>
</dbReference>
<accession>A0A0R3K020</accession>
<organism evidence="5 6">
    <name type="scientific">Caloramator mitchellensis</name>
    <dbReference type="NCBI Taxonomy" id="908809"/>
    <lineage>
        <taxon>Bacteria</taxon>
        <taxon>Bacillati</taxon>
        <taxon>Bacillota</taxon>
        <taxon>Clostridia</taxon>
        <taxon>Eubacteriales</taxon>
        <taxon>Clostridiaceae</taxon>
        <taxon>Caloramator</taxon>
    </lineage>
</organism>
<dbReference type="Pfam" id="PF13187">
    <property type="entry name" value="Fer4_9"/>
    <property type="match status" value="1"/>
</dbReference>
<dbReference type="InterPro" id="IPR017900">
    <property type="entry name" value="4Fe4S_Fe_S_CS"/>
</dbReference>
<keyword evidence="2" id="KW-0408">Iron</keyword>
<evidence type="ECO:0000259" key="4">
    <source>
        <dbReference type="PROSITE" id="PS51379"/>
    </source>
</evidence>
<dbReference type="InterPro" id="IPR023210">
    <property type="entry name" value="NADP_OxRdtase_dom"/>
</dbReference>
<dbReference type="OrthoDB" id="9773828at2"/>
<sequence length="375" mass="43665">MQYRRFAKDMNVSVLGFGMMRLPFIDDEANIDDEKAIRMVRYAIDNGVNYIDTAYPYHKGNSERFTAKVLKDGYREKVYLATKMPVWLVNQKEDFDKFLNEQLRNLETDYIDCYLLHALNKNSWEKVYNLGVLDFLTRVKKEGKIRKIGFSFHDELDVFKKIIDSFDWDFCQIQFNYLDEDEQAGLKGLKYAASKGISVIIMEPLKGGKLSKKPPEKVEKLWDSYKVKRTPAEWALRYVLNHEEVSLLLSGMNTLEQVEENIKIVEDARPNTLSIEELDLINKVKSTYKSLNQINCTNCRYCMPCPAEVDIPRNFAIYNNVFTYEDLEGSKHAYKNILSEKNRADKCVECGKCESVCPQKLPIRKLLKEVHSTLS</sequence>
<dbReference type="InterPro" id="IPR009051">
    <property type="entry name" value="Helical_ferredxn"/>
</dbReference>
<dbReference type="PANTHER" id="PTHR43312:SF2">
    <property type="entry name" value="OXIDOREDUCTASE"/>
    <property type="match status" value="1"/>
</dbReference>
<dbReference type="PANTHER" id="PTHR43312">
    <property type="entry name" value="D-THREO-ALDOSE 1-DEHYDROGENASE"/>
    <property type="match status" value="1"/>
</dbReference>
<reference evidence="5 6" key="1">
    <citation type="submission" date="2015-09" db="EMBL/GenBank/DDBJ databases">
        <title>Draft genome sequence of a Caloramator mitchellensis, a moderate thermophile from the Great Artesian Basin of Australia.</title>
        <authorList>
            <person name="Patel B.K."/>
        </authorList>
    </citation>
    <scope>NUCLEOTIDE SEQUENCE [LARGE SCALE GENOMIC DNA]</scope>
    <source>
        <strain evidence="5 6">VF08</strain>
    </source>
</reference>
<gene>
    <name evidence="5" type="primary">yhdN_3</name>
    <name evidence="5" type="ORF">ABG79_01962</name>
</gene>
<dbReference type="PROSITE" id="PS51379">
    <property type="entry name" value="4FE4S_FER_2"/>
    <property type="match status" value="1"/>
</dbReference>
<evidence type="ECO:0000256" key="3">
    <source>
        <dbReference type="ARBA" id="ARBA00023014"/>
    </source>
</evidence>
<dbReference type="SUPFAM" id="SSF51430">
    <property type="entry name" value="NAD(P)-linked oxidoreductase"/>
    <property type="match status" value="1"/>
</dbReference>
<keyword evidence="1" id="KW-0479">Metal-binding</keyword>
<keyword evidence="3" id="KW-0411">Iron-sulfur</keyword>
<dbReference type="STRING" id="908809.ABG79_01962"/>
<dbReference type="InterPro" id="IPR053135">
    <property type="entry name" value="AKR2_Oxidoreductase"/>
</dbReference>
<keyword evidence="6" id="KW-1185">Reference proteome</keyword>
<evidence type="ECO:0000313" key="6">
    <source>
        <dbReference type="Proteomes" id="UP000052015"/>
    </source>
</evidence>
<dbReference type="GO" id="GO:0016491">
    <property type="term" value="F:oxidoreductase activity"/>
    <property type="evidence" value="ECO:0007669"/>
    <property type="project" value="UniProtKB-KW"/>
</dbReference>
<dbReference type="InterPro" id="IPR036812">
    <property type="entry name" value="NAD(P)_OxRdtase_dom_sf"/>
</dbReference>
<dbReference type="Pfam" id="PF00248">
    <property type="entry name" value="Aldo_ket_red"/>
    <property type="match status" value="1"/>
</dbReference>
<proteinExistence type="predicted"/>
<dbReference type="AlphaFoldDB" id="A0A0R3K020"/>
<dbReference type="CDD" id="cd19096">
    <property type="entry name" value="AKR_Fe-S_oxidoreductase"/>
    <property type="match status" value="1"/>
</dbReference>
<dbReference type="GO" id="GO:0046872">
    <property type="term" value="F:metal ion binding"/>
    <property type="evidence" value="ECO:0007669"/>
    <property type="project" value="UniProtKB-KW"/>
</dbReference>
<name>A0A0R3K020_CALMK</name>
<dbReference type="Gene3D" id="1.10.1060.10">
    <property type="entry name" value="Alpha-helical ferredoxin"/>
    <property type="match status" value="1"/>
</dbReference>
<comment type="caution">
    <text evidence="5">The sequence shown here is derived from an EMBL/GenBank/DDBJ whole genome shotgun (WGS) entry which is preliminary data.</text>
</comment>
<dbReference type="PATRIC" id="fig|908809.3.peg.1962"/>
<dbReference type="InterPro" id="IPR020471">
    <property type="entry name" value="AKR"/>
</dbReference>
<feature type="domain" description="4Fe-4S ferredoxin-type" evidence="4">
    <location>
        <begin position="337"/>
        <end position="366"/>
    </location>
</feature>
<dbReference type="Gene3D" id="3.20.20.100">
    <property type="entry name" value="NADP-dependent oxidoreductase domain"/>
    <property type="match status" value="1"/>
</dbReference>